<comment type="caution">
    <text evidence="8">The sequence shown here is derived from an EMBL/GenBank/DDBJ whole genome shotgun (WGS) entry which is preliminary data.</text>
</comment>
<dbReference type="AlphaFoldDB" id="A0A553NVJ5"/>
<feature type="repeat" description="WD" evidence="4">
    <location>
        <begin position="545"/>
        <end position="586"/>
    </location>
</feature>
<organism evidence="8 9">
    <name type="scientific">Tigriopus californicus</name>
    <name type="common">Marine copepod</name>
    <dbReference type="NCBI Taxonomy" id="6832"/>
    <lineage>
        <taxon>Eukaryota</taxon>
        <taxon>Metazoa</taxon>
        <taxon>Ecdysozoa</taxon>
        <taxon>Arthropoda</taxon>
        <taxon>Crustacea</taxon>
        <taxon>Multicrustacea</taxon>
        <taxon>Hexanauplia</taxon>
        <taxon>Copepoda</taxon>
        <taxon>Harpacticoida</taxon>
        <taxon>Harpacticidae</taxon>
        <taxon>Tigriopus</taxon>
    </lineage>
</organism>
<dbReference type="Pfam" id="PF00400">
    <property type="entry name" value="WD40"/>
    <property type="match status" value="1"/>
</dbReference>
<dbReference type="InterPro" id="IPR055442">
    <property type="entry name" value="Beta-prop_EML-like_2nd"/>
</dbReference>
<evidence type="ECO:0000256" key="3">
    <source>
        <dbReference type="ARBA" id="ARBA00022737"/>
    </source>
</evidence>
<dbReference type="SMART" id="SM00320">
    <property type="entry name" value="WD40"/>
    <property type="match status" value="4"/>
</dbReference>
<feature type="domain" description="EML-like first beta-propeller" evidence="6">
    <location>
        <begin position="83"/>
        <end position="247"/>
    </location>
</feature>
<dbReference type="STRING" id="6832.A0A553NVJ5"/>
<dbReference type="InterPro" id="IPR050630">
    <property type="entry name" value="WD_repeat_EMAP"/>
</dbReference>
<dbReference type="GO" id="GO:0000226">
    <property type="term" value="P:microtubule cytoskeleton organization"/>
    <property type="evidence" value="ECO:0007669"/>
    <property type="project" value="TreeGrafter"/>
</dbReference>
<dbReference type="Gene3D" id="2.130.10.10">
    <property type="entry name" value="YVTN repeat-like/Quinoprotein amine dehydrogenase"/>
    <property type="match status" value="2"/>
</dbReference>
<evidence type="ECO:0000256" key="5">
    <source>
        <dbReference type="SAM" id="Coils"/>
    </source>
</evidence>
<keyword evidence="9" id="KW-1185">Reference proteome</keyword>
<reference evidence="8 9" key="1">
    <citation type="journal article" date="2018" name="Nat. Ecol. Evol.">
        <title>Genomic signatures of mitonuclear coevolution across populations of Tigriopus californicus.</title>
        <authorList>
            <person name="Barreto F.S."/>
            <person name="Watson E.T."/>
            <person name="Lima T.G."/>
            <person name="Willett C.S."/>
            <person name="Edmands S."/>
            <person name="Li W."/>
            <person name="Burton R.S."/>
        </authorList>
    </citation>
    <scope>NUCLEOTIDE SEQUENCE [LARGE SCALE GENOMIC DNA]</scope>
    <source>
        <strain evidence="8 9">San Diego</strain>
    </source>
</reference>
<evidence type="ECO:0000256" key="4">
    <source>
        <dbReference type="PROSITE-ProRule" id="PRU00221"/>
    </source>
</evidence>
<feature type="coiled-coil region" evidence="5">
    <location>
        <begin position="384"/>
        <end position="431"/>
    </location>
</feature>
<dbReference type="GO" id="GO:0008017">
    <property type="term" value="F:microtubule binding"/>
    <property type="evidence" value="ECO:0007669"/>
    <property type="project" value="TreeGrafter"/>
</dbReference>
<dbReference type="InterPro" id="IPR055439">
    <property type="entry name" value="Beta-prop_EML_1st"/>
</dbReference>
<protein>
    <submittedName>
        <fullName evidence="8">Uncharacterized protein</fullName>
    </submittedName>
</protein>
<dbReference type="SUPFAM" id="SSF50978">
    <property type="entry name" value="WD40 repeat-like"/>
    <property type="match status" value="1"/>
</dbReference>
<evidence type="ECO:0000313" key="8">
    <source>
        <dbReference type="EMBL" id="TRY69436.1"/>
    </source>
</evidence>
<feature type="domain" description="EML-like second beta-propeller" evidence="7">
    <location>
        <begin position="439"/>
        <end position="651"/>
    </location>
</feature>
<dbReference type="GO" id="GO:0005874">
    <property type="term" value="C:microtubule"/>
    <property type="evidence" value="ECO:0007669"/>
    <property type="project" value="UniProtKB-KW"/>
</dbReference>
<keyword evidence="2" id="KW-0493">Microtubule</keyword>
<dbReference type="EMBL" id="VCGU01000010">
    <property type="protein sequence ID" value="TRY69436.1"/>
    <property type="molecule type" value="Genomic_DNA"/>
</dbReference>
<evidence type="ECO:0000313" key="9">
    <source>
        <dbReference type="Proteomes" id="UP000318571"/>
    </source>
</evidence>
<name>A0A553NVJ5_TIGCA</name>
<dbReference type="PROSITE" id="PS50082">
    <property type="entry name" value="WD_REPEATS_2"/>
    <property type="match status" value="1"/>
</dbReference>
<keyword evidence="3" id="KW-0677">Repeat</keyword>
<dbReference type="PROSITE" id="PS50294">
    <property type="entry name" value="WD_REPEATS_REGION"/>
    <property type="match status" value="1"/>
</dbReference>
<dbReference type="Proteomes" id="UP000318571">
    <property type="component" value="Chromosome 1"/>
</dbReference>
<evidence type="ECO:0000259" key="6">
    <source>
        <dbReference type="Pfam" id="PF23409"/>
    </source>
</evidence>
<dbReference type="GO" id="GO:0072686">
    <property type="term" value="C:mitotic spindle"/>
    <property type="evidence" value="ECO:0007669"/>
    <property type="project" value="TreeGrafter"/>
</dbReference>
<proteinExistence type="predicted"/>
<evidence type="ECO:0000256" key="2">
    <source>
        <dbReference type="ARBA" id="ARBA00022701"/>
    </source>
</evidence>
<evidence type="ECO:0000256" key="1">
    <source>
        <dbReference type="ARBA" id="ARBA00022574"/>
    </source>
</evidence>
<gene>
    <name evidence="8" type="ORF">TCAL_03039</name>
</gene>
<keyword evidence="5" id="KW-0175">Coiled coil</keyword>
<evidence type="ECO:0000259" key="7">
    <source>
        <dbReference type="Pfam" id="PF23414"/>
    </source>
</evidence>
<dbReference type="InterPro" id="IPR015943">
    <property type="entry name" value="WD40/YVTN_repeat-like_dom_sf"/>
</dbReference>
<sequence>MSDINTPSPESQQAKIACFEENLAWERTAWEDERTAREDERTAWERDIKILQSQLEVKKLQAKLKEVLKLDEEPETLTQWPLCVTAQTMVVTDEGSIGSHVHIWNYDTLHLLNSLGEFTDNAACITLSKVTEKGLTILAVVKNGNKSKLSLWTINGTGDEPVSKIVLVVAGADHVHSLEFHPMDHNTMILTGKGFVTLWTLKDGPDGATMDRSQGLFTRKIPRPKSVLCSKVDKNGDLLTGDLDGGLSDGAFVVFDNRYQLIGAGATLPDVFGCVRRILQKTYDINEDEVLYCRLVVGTSRNCILDVSFNVSPGETEISNFEIKPIVQVHAKEIFHIANIPGQDQFLSCGEDRSVICWDGVAHKADWKMSDINTPSPESPQAKIARLEETLARERTAREDERTAWEREIKILRSQLEVERLQAKLKEALELDEDPETLTLICWDGVAHKADWVLEVSETSLTSLATAFDGHFALAGSDDGKIFYIPLNSDNIPEKEELMDFKEGISCISLSPTEYLAIIGTDDGELHCVEIMLDSDDKANHLSDLNGHSSKVKHIDWSDDGNYLRTNSADHELLYWVVNQMTQVTDSEDLDVITEWASHTCPLDFNSLAIWTRIDDGTDINSCDASQDMLVIGDDRGFVLIYPYPATQPRSELMLFI</sequence>
<dbReference type="InterPro" id="IPR036322">
    <property type="entry name" value="WD40_repeat_dom_sf"/>
</dbReference>
<dbReference type="PANTHER" id="PTHR13720">
    <property type="entry name" value="WD-40 REPEAT PROTEIN"/>
    <property type="match status" value="1"/>
</dbReference>
<dbReference type="Pfam" id="PF23414">
    <property type="entry name" value="Beta-prop_EML_2"/>
    <property type="match status" value="1"/>
</dbReference>
<accession>A0A553NVJ5</accession>
<dbReference type="InterPro" id="IPR001680">
    <property type="entry name" value="WD40_rpt"/>
</dbReference>
<dbReference type="Pfam" id="PF23409">
    <property type="entry name" value="Beta-prop_EML"/>
    <property type="match status" value="1"/>
</dbReference>
<keyword evidence="1 4" id="KW-0853">WD repeat</keyword>
<dbReference type="PANTHER" id="PTHR13720:SF50">
    <property type="entry name" value="ECHINODERM MICROTUBULE-ASSOCIATED PROTEIN-LIKE 2"/>
    <property type="match status" value="1"/>
</dbReference>